<keyword evidence="2" id="KW-0511">Multifunctional enzyme</keyword>
<dbReference type="Pfam" id="PF16197">
    <property type="entry name" value="KAsynt_C_assoc"/>
    <property type="match status" value="1"/>
</dbReference>
<sequence length="475" mass="49997">MVRAALADAGLDAGDVDLVEAHGTGTTLGDPIEAGALIAVYGQGHDAERPLHLGSVKSNIGHTQAAAGVAGVIKAIMAMRAGVLPRTLHVDRPTPNVDWSAGTVRLLTEELPWPDASGPRRAGVSSFGISGTNAHVILEEPPRDDPESAAGSEGPVTNEVPGLVAPVAFSARSEDALRAQARRLADLLREESDVTPAALGRALATTRAVHRHRAVVLPEDREELLRALTAVADENPDRTVSRGTAGPGLLAFLFTGQGSQLPAMAGALYDMYPVFARALDAAIGHLDLQLERSLWHVMFAPEGSADAALLDRTEYAQCALFALETALFRLVESWGLRPDFLAGHSLGELSAAHAAGVLSLEDAATLVAARGRLMQALPAAGAMAAVEATEDEARPLLGEQVDIAAINGPDAVVVSGDCDEVLRVQSHFEKLGRRTKRLRVSHAFHSPLMEPMLTEFARVASILDYQPPPSPSSPM</sequence>
<dbReference type="InterPro" id="IPR032821">
    <property type="entry name" value="PKS_assoc"/>
</dbReference>
<dbReference type="PROSITE" id="PS52004">
    <property type="entry name" value="KS3_2"/>
    <property type="match status" value="1"/>
</dbReference>
<dbReference type="Pfam" id="PF02801">
    <property type="entry name" value="Ketoacyl-synt_C"/>
    <property type="match status" value="1"/>
</dbReference>
<reference evidence="6" key="2">
    <citation type="submission" date="2024-07" db="EMBL/GenBank/DDBJ databases">
        <title>Streptomyces haneummycinica sp. nov., a new antibiotic-producing actinobacterium isolated from marine sediment.</title>
        <authorList>
            <person name="Uemura M."/>
            <person name="Hamada M."/>
            <person name="Hirano S."/>
            <person name="Kobayashi K."/>
            <person name="Ohshiro T."/>
            <person name="Kobayashi T."/>
            <person name="Terahara T."/>
        </authorList>
    </citation>
    <scope>NUCLEOTIDE SEQUENCE</scope>
    <source>
        <strain evidence="6">KM77-8</strain>
    </source>
</reference>
<dbReference type="Pfam" id="PF00698">
    <property type="entry name" value="Acyl_transf_1"/>
    <property type="match status" value="1"/>
</dbReference>
<dbReference type="Gene3D" id="3.30.70.3290">
    <property type="match status" value="1"/>
</dbReference>
<organism evidence="6">
    <name type="scientific">Streptomyces haneummycinicus</name>
    <dbReference type="NCBI Taxonomy" id="3074435"/>
    <lineage>
        <taxon>Bacteria</taxon>
        <taxon>Bacillati</taxon>
        <taxon>Actinomycetota</taxon>
        <taxon>Actinomycetes</taxon>
        <taxon>Kitasatosporales</taxon>
        <taxon>Streptomycetaceae</taxon>
        <taxon>Streptomyces</taxon>
    </lineage>
</organism>
<dbReference type="SUPFAM" id="SSF55048">
    <property type="entry name" value="Probable ACP-binding domain of malonyl-CoA ACP transacylase"/>
    <property type="match status" value="1"/>
</dbReference>
<dbReference type="GO" id="GO:0004312">
    <property type="term" value="F:fatty acid synthase activity"/>
    <property type="evidence" value="ECO:0007669"/>
    <property type="project" value="TreeGrafter"/>
</dbReference>
<name>A0AAT9HHG6_9ACTN</name>
<dbReference type="InterPro" id="IPR050091">
    <property type="entry name" value="PKS_NRPS_Biosynth_Enz"/>
</dbReference>
<evidence type="ECO:0000256" key="2">
    <source>
        <dbReference type="ARBA" id="ARBA00023268"/>
    </source>
</evidence>
<dbReference type="InterPro" id="IPR014031">
    <property type="entry name" value="Ketoacyl_synth_C"/>
</dbReference>
<feature type="region of interest" description="Disordered" evidence="4">
    <location>
        <begin position="140"/>
        <end position="159"/>
    </location>
</feature>
<feature type="domain" description="Ketosynthase family 3 (KS3)" evidence="5">
    <location>
        <begin position="1"/>
        <end position="140"/>
    </location>
</feature>
<keyword evidence="3" id="KW-0012">Acyltransferase</keyword>
<dbReference type="AlphaFoldDB" id="A0AAT9HHG6"/>
<dbReference type="GO" id="GO:0006633">
    <property type="term" value="P:fatty acid biosynthetic process"/>
    <property type="evidence" value="ECO:0007669"/>
    <property type="project" value="TreeGrafter"/>
</dbReference>
<dbReference type="CDD" id="cd00833">
    <property type="entry name" value="PKS"/>
    <property type="match status" value="1"/>
</dbReference>
<dbReference type="SMART" id="SM00827">
    <property type="entry name" value="PKS_AT"/>
    <property type="match status" value="1"/>
</dbReference>
<dbReference type="InterPro" id="IPR014043">
    <property type="entry name" value="Acyl_transferase_dom"/>
</dbReference>
<dbReference type="Gene3D" id="3.40.366.10">
    <property type="entry name" value="Malonyl-Coenzyme A Acyl Carrier Protein, domain 2"/>
    <property type="match status" value="1"/>
</dbReference>
<evidence type="ECO:0000313" key="6">
    <source>
        <dbReference type="EMBL" id="BFO16849.1"/>
    </source>
</evidence>
<evidence type="ECO:0000259" key="5">
    <source>
        <dbReference type="PROSITE" id="PS52004"/>
    </source>
</evidence>
<dbReference type="SUPFAM" id="SSF52151">
    <property type="entry name" value="FabD/lysophospholipase-like"/>
    <property type="match status" value="1"/>
</dbReference>
<keyword evidence="1" id="KW-0808">Transferase</keyword>
<dbReference type="SUPFAM" id="SSF53901">
    <property type="entry name" value="Thiolase-like"/>
    <property type="match status" value="1"/>
</dbReference>
<reference evidence="6" key="1">
    <citation type="submission" date="2024-06" db="EMBL/GenBank/DDBJ databases">
        <authorList>
            <consortium name="consrtm"/>
            <person name="Uemura M."/>
            <person name="Terahara T."/>
        </authorList>
    </citation>
    <scope>NUCLEOTIDE SEQUENCE</scope>
    <source>
        <strain evidence="6">KM77-8</strain>
    </source>
</reference>
<dbReference type="InterPro" id="IPR016036">
    <property type="entry name" value="Malonyl_transacylase_ACP-bd"/>
</dbReference>
<protein>
    <recommendedName>
        <fullName evidence="5">Ketosynthase family 3 (KS3) domain-containing protein</fullName>
    </recommendedName>
</protein>
<dbReference type="InterPro" id="IPR001227">
    <property type="entry name" value="Ac_transferase_dom_sf"/>
</dbReference>
<proteinExistence type="predicted"/>
<evidence type="ECO:0000256" key="4">
    <source>
        <dbReference type="SAM" id="MobiDB-lite"/>
    </source>
</evidence>
<dbReference type="SMART" id="SM00825">
    <property type="entry name" value="PKS_KS"/>
    <property type="match status" value="1"/>
</dbReference>
<dbReference type="InterPro" id="IPR016035">
    <property type="entry name" value="Acyl_Trfase/lysoPLipase"/>
</dbReference>
<evidence type="ECO:0000256" key="3">
    <source>
        <dbReference type="ARBA" id="ARBA00023315"/>
    </source>
</evidence>
<dbReference type="InterPro" id="IPR016039">
    <property type="entry name" value="Thiolase-like"/>
</dbReference>
<evidence type="ECO:0000256" key="1">
    <source>
        <dbReference type="ARBA" id="ARBA00022679"/>
    </source>
</evidence>
<gene>
    <name evidence="6" type="ORF">SHKM778_32370</name>
</gene>
<dbReference type="PANTHER" id="PTHR43775">
    <property type="entry name" value="FATTY ACID SYNTHASE"/>
    <property type="match status" value="1"/>
</dbReference>
<dbReference type="EMBL" id="AP035768">
    <property type="protein sequence ID" value="BFO16849.1"/>
    <property type="molecule type" value="Genomic_DNA"/>
</dbReference>
<dbReference type="PANTHER" id="PTHR43775:SF51">
    <property type="entry name" value="INACTIVE PHENOLPHTHIOCEROL SYNTHESIS POLYKETIDE SYNTHASE TYPE I PKS1-RELATED"/>
    <property type="match status" value="1"/>
</dbReference>
<dbReference type="InterPro" id="IPR020841">
    <property type="entry name" value="PKS_Beta-ketoAc_synthase_dom"/>
</dbReference>
<dbReference type="Gene3D" id="3.40.47.10">
    <property type="match status" value="1"/>
</dbReference>
<accession>A0AAT9HHG6</accession>